<gene>
    <name evidence="1" type="ORF">EC844_12921</name>
</gene>
<protein>
    <submittedName>
        <fullName evidence="1">Uncharacterized protein</fullName>
    </submittedName>
</protein>
<sequence length="120" mass="14240">MSFRFLVINLNSSFYIRNEISLFNKIFKVSFLESDKFEEKLGFVAEKDNYVISLIDREDREYGILSDESDTIEFKFVKNIDISEKNAFERHVLILLKDNGVFWDKAIWIDNSNEVLDIKL</sequence>
<reference evidence="1 2" key="1">
    <citation type="submission" date="2019-03" db="EMBL/GenBank/DDBJ databases">
        <title>Genomic analyses of the natural microbiome of Caenorhabditis elegans.</title>
        <authorList>
            <person name="Samuel B."/>
        </authorList>
    </citation>
    <scope>NUCLEOTIDE SEQUENCE [LARGE SCALE GENOMIC DNA]</scope>
    <source>
        <strain evidence="1 2">JUb89</strain>
    </source>
</reference>
<evidence type="ECO:0000313" key="2">
    <source>
        <dbReference type="Proteomes" id="UP000294963"/>
    </source>
</evidence>
<keyword evidence="2" id="KW-1185">Reference proteome</keyword>
<proteinExistence type="predicted"/>
<accession>A0A4V2QZL1</accession>
<organism evidence="1 2">
    <name type="scientific">Acinetobacter calcoaceticus</name>
    <dbReference type="NCBI Taxonomy" id="471"/>
    <lineage>
        <taxon>Bacteria</taxon>
        <taxon>Pseudomonadati</taxon>
        <taxon>Pseudomonadota</taxon>
        <taxon>Gammaproteobacteria</taxon>
        <taxon>Moraxellales</taxon>
        <taxon>Moraxellaceae</taxon>
        <taxon>Acinetobacter</taxon>
        <taxon>Acinetobacter calcoaceticus/baumannii complex</taxon>
    </lineage>
</organism>
<dbReference type="EMBL" id="SLVJ01000029">
    <property type="protein sequence ID" value="TCM61168.1"/>
    <property type="molecule type" value="Genomic_DNA"/>
</dbReference>
<comment type="caution">
    <text evidence="1">The sequence shown here is derived from an EMBL/GenBank/DDBJ whole genome shotgun (WGS) entry which is preliminary data.</text>
</comment>
<name>A0A4V2QZL1_ACICA</name>
<evidence type="ECO:0000313" key="1">
    <source>
        <dbReference type="EMBL" id="TCM61168.1"/>
    </source>
</evidence>
<dbReference type="Proteomes" id="UP000294963">
    <property type="component" value="Unassembled WGS sequence"/>
</dbReference>
<dbReference type="AlphaFoldDB" id="A0A4V2QZL1"/>